<dbReference type="PANTHER" id="PTHR11108:SF1">
    <property type="entry name" value="FERROCHELATASE, MITOCHONDRIAL"/>
    <property type="match status" value="1"/>
</dbReference>
<dbReference type="SUPFAM" id="SSF53800">
    <property type="entry name" value="Chelatase"/>
    <property type="match status" value="1"/>
</dbReference>
<evidence type="ECO:0000313" key="12">
    <source>
        <dbReference type="Proteomes" id="UP000199377"/>
    </source>
</evidence>
<evidence type="ECO:0000256" key="1">
    <source>
        <dbReference type="ARBA" id="ARBA00007718"/>
    </source>
</evidence>
<dbReference type="CDD" id="cd00419">
    <property type="entry name" value="Ferrochelatase_C"/>
    <property type="match status" value="1"/>
</dbReference>
<protein>
    <recommendedName>
        <fullName evidence="9 10">Ferrochelatase</fullName>
        <ecNumber evidence="9 10">4.98.1.1</ecNumber>
    </recommendedName>
    <alternativeName>
        <fullName evidence="9">Heme synthase</fullName>
    </alternativeName>
    <alternativeName>
        <fullName evidence="9">Protoheme ferro-lyase</fullName>
    </alternativeName>
</protein>
<evidence type="ECO:0000256" key="10">
    <source>
        <dbReference type="RuleBase" id="RU000607"/>
    </source>
</evidence>
<reference evidence="11 12" key="1">
    <citation type="submission" date="2016-10" db="EMBL/GenBank/DDBJ databases">
        <authorList>
            <person name="de Groot N.N."/>
        </authorList>
    </citation>
    <scope>NUCLEOTIDE SEQUENCE [LARGE SCALE GENOMIC DNA]</scope>
    <source>
        <strain evidence="11 12">CGMCC 1.11030</strain>
    </source>
</reference>
<dbReference type="Proteomes" id="UP000199377">
    <property type="component" value="Unassembled WGS sequence"/>
</dbReference>
<dbReference type="AlphaFoldDB" id="A0A1I3KPG1"/>
<comment type="function">
    <text evidence="9 10">Catalyzes the ferrous insertion into protoporphyrin IX.</text>
</comment>
<keyword evidence="6 9" id="KW-0456">Lyase</keyword>
<evidence type="ECO:0000256" key="4">
    <source>
        <dbReference type="ARBA" id="ARBA00023004"/>
    </source>
</evidence>
<evidence type="ECO:0000256" key="5">
    <source>
        <dbReference type="ARBA" id="ARBA00023133"/>
    </source>
</evidence>
<dbReference type="RefSeq" id="WP_425426183.1">
    <property type="nucleotide sequence ID" value="NZ_FOQH01000009.1"/>
</dbReference>
<feature type="binding site" evidence="9">
    <location>
        <position position="226"/>
    </location>
    <ligand>
        <name>Fe(2+)</name>
        <dbReference type="ChEBI" id="CHEBI:29033"/>
    </ligand>
</feature>
<comment type="similarity">
    <text evidence="1 9 10">Belongs to the ferrochelatase family.</text>
</comment>
<comment type="subcellular location">
    <subcellularLocation>
        <location evidence="9 10">Cytoplasm</location>
    </subcellularLocation>
</comment>
<keyword evidence="7 9" id="KW-0627">Porphyrin biosynthesis</keyword>
<dbReference type="Pfam" id="PF00762">
    <property type="entry name" value="Ferrochelatase"/>
    <property type="match status" value="1"/>
</dbReference>
<evidence type="ECO:0000256" key="9">
    <source>
        <dbReference type="HAMAP-Rule" id="MF_00323"/>
    </source>
</evidence>
<comment type="catalytic activity">
    <reaction evidence="8">
        <text>Fe-coproporphyrin III + 2 H(+) = coproporphyrin III + Fe(2+)</text>
        <dbReference type="Rhea" id="RHEA:49572"/>
        <dbReference type="ChEBI" id="CHEBI:15378"/>
        <dbReference type="ChEBI" id="CHEBI:29033"/>
        <dbReference type="ChEBI" id="CHEBI:68438"/>
        <dbReference type="ChEBI" id="CHEBI:131725"/>
        <dbReference type="EC" id="4.99.1.9"/>
    </reaction>
    <physiologicalReaction direction="right-to-left" evidence="8">
        <dbReference type="Rhea" id="RHEA:49574"/>
    </physiologicalReaction>
</comment>
<keyword evidence="4 9" id="KW-0408">Iron</keyword>
<dbReference type="EMBL" id="FOQH01000009">
    <property type="protein sequence ID" value="SFI74379.1"/>
    <property type="molecule type" value="Genomic_DNA"/>
</dbReference>
<dbReference type="PROSITE" id="PS00534">
    <property type="entry name" value="FERROCHELATASE"/>
    <property type="match status" value="1"/>
</dbReference>
<name>A0A1I3KPG1_9RHOB</name>
<dbReference type="EC" id="4.98.1.1" evidence="9 10"/>
<dbReference type="STRING" id="1114924.SAMN05216258_10942"/>
<dbReference type="UniPathway" id="UPA00252">
    <property type="reaction ID" value="UER00325"/>
</dbReference>
<evidence type="ECO:0000256" key="2">
    <source>
        <dbReference type="ARBA" id="ARBA00022490"/>
    </source>
</evidence>
<dbReference type="CDD" id="cd03411">
    <property type="entry name" value="Ferrochelatase_N"/>
    <property type="match status" value="1"/>
</dbReference>
<evidence type="ECO:0000256" key="7">
    <source>
        <dbReference type="ARBA" id="ARBA00023244"/>
    </source>
</evidence>
<feature type="binding site" evidence="9">
    <location>
        <position position="308"/>
    </location>
    <ligand>
        <name>Fe(2+)</name>
        <dbReference type="ChEBI" id="CHEBI:29033"/>
    </ligand>
</feature>
<evidence type="ECO:0000256" key="6">
    <source>
        <dbReference type="ARBA" id="ARBA00023239"/>
    </source>
</evidence>
<dbReference type="GO" id="GO:0006783">
    <property type="term" value="P:heme biosynthetic process"/>
    <property type="evidence" value="ECO:0007669"/>
    <property type="project" value="UniProtKB-UniRule"/>
</dbReference>
<dbReference type="InterPro" id="IPR033659">
    <property type="entry name" value="Ferrochelatase_N"/>
</dbReference>
<evidence type="ECO:0000256" key="3">
    <source>
        <dbReference type="ARBA" id="ARBA00022723"/>
    </source>
</evidence>
<dbReference type="HAMAP" id="MF_00323">
    <property type="entry name" value="Ferrochelatase"/>
    <property type="match status" value="1"/>
</dbReference>
<keyword evidence="12" id="KW-1185">Reference proteome</keyword>
<gene>
    <name evidence="9" type="primary">hemH</name>
    <name evidence="11" type="ORF">SAMN05216258_10942</name>
</gene>
<keyword evidence="3 9" id="KW-0479">Metal-binding</keyword>
<evidence type="ECO:0000256" key="8">
    <source>
        <dbReference type="ARBA" id="ARBA00024536"/>
    </source>
</evidence>
<dbReference type="GO" id="GO:0004325">
    <property type="term" value="F:ferrochelatase activity"/>
    <property type="evidence" value="ECO:0007669"/>
    <property type="project" value="UniProtKB-UniRule"/>
</dbReference>
<comment type="pathway">
    <text evidence="9 10">Porphyrin-containing compound metabolism; protoheme biosynthesis; protoheme from protoporphyrin-IX: step 1/1.</text>
</comment>
<keyword evidence="5 9" id="KW-0350">Heme biosynthesis</keyword>
<dbReference type="FunFam" id="3.40.50.1400:FF:000002">
    <property type="entry name" value="Ferrochelatase"/>
    <property type="match status" value="1"/>
</dbReference>
<proteinExistence type="inferred from homology"/>
<accession>A0A1I3KPG1</accession>
<dbReference type="InterPro" id="IPR033644">
    <property type="entry name" value="Ferrochelatase_C"/>
</dbReference>
<comment type="catalytic activity">
    <reaction evidence="9 10">
        <text>heme b + 2 H(+) = protoporphyrin IX + Fe(2+)</text>
        <dbReference type="Rhea" id="RHEA:22584"/>
        <dbReference type="ChEBI" id="CHEBI:15378"/>
        <dbReference type="ChEBI" id="CHEBI:29033"/>
        <dbReference type="ChEBI" id="CHEBI:57306"/>
        <dbReference type="ChEBI" id="CHEBI:60344"/>
        <dbReference type="EC" id="4.98.1.1"/>
    </reaction>
</comment>
<keyword evidence="2 9" id="KW-0963">Cytoplasm</keyword>
<dbReference type="InterPro" id="IPR019772">
    <property type="entry name" value="Ferrochelatase_AS"/>
</dbReference>
<dbReference type="GO" id="GO:0046872">
    <property type="term" value="F:metal ion binding"/>
    <property type="evidence" value="ECO:0007669"/>
    <property type="project" value="UniProtKB-KW"/>
</dbReference>
<dbReference type="Gene3D" id="3.40.50.1400">
    <property type="match status" value="2"/>
</dbReference>
<dbReference type="PANTHER" id="PTHR11108">
    <property type="entry name" value="FERROCHELATASE"/>
    <property type="match status" value="1"/>
</dbReference>
<dbReference type="GO" id="GO:0005737">
    <property type="term" value="C:cytoplasm"/>
    <property type="evidence" value="ECO:0007669"/>
    <property type="project" value="UniProtKB-SubCell"/>
</dbReference>
<organism evidence="11 12">
    <name type="scientific">Albimonas pacifica</name>
    <dbReference type="NCBI Taxonomy" id="1114924"/>
    <lineage>
        <taxon>Bacteria</taxon>
        <taxon>Pseudomonadati</taxon>
        <taxon>Pseudomonadota</taxon>
        <taxon>Alphaproteobacteria</taxon>
        <taxon>Rhodobacterales</taxon>
        <taxon>Paracoccaceae</taxon>
        <taxon>Albimonas</taxon>
    </lineage>
</organism>
<sequence>MLDASQMTEAGAGRLAHAPGDHPPVPRAKIGVMLVNLGTPPATDYWSMRRYLSEFLSDRRVIDYSPLFWQPLLQLVILSKRPFSSGKAYESIWNRERDESPLLTITREQTEKLRARLAADLGEGVVVDFCMRYGEPSTISRVKAMQAAGAEKILFFPLYPQYAGATTATANDAFFRALMEIEWQPAARTVPPYYAHPLYIEALAKSVEAAYAGMDRRPDALVTSYHGLPKRYLVEKGDPYHCQCAATTRRLRERLGFPTEEVVLTFQSRFGSEEWLQPYTVEEVARLAKAGKTHIAIMAPAFSSDCVETLEEISEEIKESFLHAGGERFDYIPCLNASEDHMAMIEAIVRNELQGWI</sequence>
<dbReference type="NCBIfam" id="TIGR00109">
    <property type="entry name" value="hemH"/>
    <property type="match status" value="1"/>
</dbReference>
<dbReference type="InterPro" id="IPR001015">
    <property type="entry name" value="Ferrochelatase"/>
</dbReference>
<evidence type="ECO:0000313" key="11">
    <source>
        <dbReference type="EMBL" id="SFI74379.1"/>
    </source>
</evidence>